<dbReference type="Pfam" id="PF04314">
    <property type="entry name" value="PCuAC"/>
    <property type="match status" value="1"/>
</dbReference>
<sequence length="159" mass="16195">MSSRSFRRSALLGAGLAAALAVGAGAVAYRSGDDDGGAPRLTVADPYIPLPATPGGMGAGYLTVRNSGGADTLVSVSSPAAGSVTMHRSTDTSMEPVDRMDVPAGGTLDLSRGGAHLMIMDWTAQPALGDELELDLQFARAGRVVVKVPVKPLTYRPGS</sequence>
<evidence type="ECO:0000313" key="3">
    <source>
        <dbReference type="Proteomes" id="UP001165041"/>
    </source>
</evidence>
<dbReference type="InterPro" id="IPR036182">
    <property type="entry name" value="PCuAC_sf"/>
</dbReference>
<evidence type="ECO:0000313" key="2">
    <source>
        <dbReference type="EMBL" id="GLW68509.1"/>
    </source>
</evidence>
<evidence type="ECO:0008006" key="4">
    <source>
        <dbReference type="Google" id="ProtNLM"/>
    </source>
</evidence>
<dbReference type="Gene3D" id="2.60.40.1890">
    <property type="entry name" value="PCu(A)C copper chaperone"/>
    <property type="match status" value="1"/>
</dbReference>
<organism evidence="2 3">
    <name type="scientific">Kitasatospora phosalacinea</name>
    <dbReference type="NCBI Taxonomy" id="2065"/>
    <lineage>
        <taxon>Bacteria</taxon>
        <taxon>Bacillati</taxon>
        <taxon>Actinomycetota</taxon>
        <taxon>Actinomycetes</taxon>
        <taxon>Kitasatosporales</taxon>
        <taxon>Streptomycetaceae</taxon>
        <taxon>Kitasatospora</taxon>
    </lineage>
</organism>
<dbReference type="EMBL" id="BSSA01000002">
    <property type="protein sequence ID" value="GLW68509.1"/>
    <property type="molecule type" value="Genomic_DNA"/>
</dbReference>
<proteinExistence type="predicted"/>
<dbReference type="AlphaFoldDB" id="A0A9W6UYH4"/>
<dbReference type="InterPro" id="IPR058248">
    <property type="entry name" value="Lxx211020-like"/>
</dbReference>
<feature type="chain" id="PRO_5040826355" description="Copper chaperone PCu(A)C" evidence="1">
    <location>
        <begin position="25"/>
        <end position="159"/>
    </location>
</feature>
<reference evidence="2" key="1">
    <citation type="submission" date="2023-02" db="EMBL/GenBank/DDBJ databases">
        <title>Kitasatospora phosalacinea NBRC 14627.</title>
        <authorList>
            <person name="Ichikawa N."/>
            <person name="Sato H."/>
            <person name="Tonouchi N."/>
        </authorList>
    </citation>
    <scope>NUCLEOTIDE SEQUENCE</scope>
    <source>
        <strain evidence="2">NBRC 14627</strain>
    </source>
</reference>
<dbReference type="InterPro" id="IPR007410">
    <property type="entry name" value="LpqE-like"/>
</dbReference>
<accession>A0A9W6UYH4</accession>
<dbReference type="Proteomes" id="UP001165041">
    <property type="component" value="Unassembled WGS sequence"/>
</dbReference>
<dbReference type="InterPro" id="IPR006311">
    <property type="entry name" value="TAT_signal"/>
</dbReference>
<protein>
    <recommendedName>
        <fullName evidence="4">Copper chaperone PCu(A)C</fullName>
    </recommendedName>
</protein>
<evidence type="ECO:0000256" key="1">
    <source>
        <dbReference type="SAM" id="SignalP"/>
    </source>
</evidence>
<feature type="signal peptide" evidence="1">
    <location>
        <begin position="1"/>
        <end position="24"/>
    </location>
</feature>
<gene>
    <name evidence="2" type="ORF">Kpho02_08080</name>
</gene>
<dbReference type="PANTHER" id="PTHR36302:SF1">
    <property type="entry name" value="COPPER CHAPERONE PCU(A)C"/>
    <property type="match status" value="1"/>
</dbReference>
<dbReference type="RefSeq" id="WP_285733642.1">
    <property type="nucleotide sequence ID" value="NZ_BSSA01000002.1"/>
</dbReference>
<comment type="caution">
    <text evidence="2">The sequence shown here is derived from an EMBL/GenBank/DDBJ whole genome shotgun (WGS) entry which is preliminary data.</text>
</comment>
<dbReference type="PANTHER" id="PTHR36302">
    <property type="entry name" value="BLR7088 PROTEIN"/>
    <property type="match status" value="1"/>
</dbReference>
<name>A0A9W6UYH4_9ACTN</name>
<dbReference type="SUPFAM" id="SSF110087">
    <property type="entry name" value="DR1885-like metal-binding protein"/>
    <property type="match status" value="1"/>
</dbReference>
<dbReference type="PROSITE" id="PS51318">
    <property type="entry name" value="TAT"/>
    <property type="match status" value="1"/>
</dbReference>
<keyword evidence="1" id="KW-0732">Signal</keyword>